<proteinExistence type="predicted"/>
<dbReference type="EMBL" id="CAUJNA010000122">
    <property type="protein sequence ID" value="CAJ1372236.1"/>
    <property type="molecule type" value="Genomic_DNA"/>
</dbReference>
<protein>
    <recommendedName>
        <fullName evidence="2">EH domain-containing protein</fullName>
    </recommendedName>
</protein>
<dbReference type="InterPro" id="IPR011992">
    <property type="entry name" value="EF-hand-dom_pair"/>
</dbReference>
<name>A0AA36HN59_9DINO</name>
<sequence>MADIQASHSPSPEHRGTVDESLWEADPEELGQYRLLYDCLDQSDLPTAEAEVLQRSGLSSNELAQIWQLSDVDFDGQLALCEFACAMILTSRRRGGAPLPEELPAPLARLVAGAVELPMEDESKWAITPEELERYRQVFDSERTGPSFSKVEAREVLKRSNLPLQDLQQILRLSDVDEDERLYFGEFACALHLAALRREAEPLPPQLPGPLREIAQDGRLAGAEPELELFAELFQQLRRPGQECLGPAEVNE</sequence>
<reference evidence="3" key="1">
    <citation type="submission" date="2023-08" db="EMBL/GenBank/DDBJ databases">
        <authorList>
            <person name="Chen Y."/>
            <person name="Shah S."/>
            <person name="Dougan E. K."/>
            <person name="Thang M."/>
            <person name="Chan C."/>
        </authorList>
    </citation>
    <scope>NUCLEOTIDE SEQUENCE</scope>
</reference>
<dbReference type="GO" id="GO:0005737">
    <property type="term" value="C:cytoplasm"/>
    <property type="evidence" value="ECO:0007669"/>
    <property type="project" value="TreeGrafter"/>
</dbReference>
<evidence type="ECO:0000313" key="4">
    <source>
        <dbReference type="Proteomes" id="UP001178507"/>
    </source>
</evidence>
<dbReference type="Gene3D" id="1.10.238.10">
    <property type="entry name" value="EF-hand"/>
    <property type="match status" value="2"/>
</dbReference>
<feature type="non-terminal residue" evidence="3">
    <location>
        <position position="1"/>
    </location>
</feature>
<organism evidence="3 4">
    <name type="scientific">Effrenium voratum</name>
    <dbReference type="NCBI Taxonomy" id="2562239"/>
    <lineage>
        <taxon>Eukaryota</taxon>
        <taxon>Sar</taxon>
        <taxon>Alveolata</taxon>
        <taxon>Dinophyceae</taxon>
        <taxon>Suessiales</taxon>
        <taxon>Symbiodiniaceae</taxon>
        <taxon>Effrenium</taxon>
    </lineage>
</organism>
<dbReference type="Proteomes" id="UP001178507">
    <property type="component" value="Unassembled WGS sequence"/>
</dbReference>
<feature type="compositionally biased region" description="Polar residues" evidence="1">
    <location>
        <begin position="1"/>
        <end position="10"/>
    </location>
</feature>
<accession>A0AA36HN59</accession>
<gene>
    <name evidence="3" type="ORF">EVOR1521_LOCUS2358</name>
</gene>
<dbReference type="GO" id="GO:0016197">
    <property type="term" value="P:endosomal transport"/>
    <property type="evidence" value="ECO:0007669"/>
    <property type="project" value="TreeGrafter"/>
</dbReference>
<dbReference type="Pfam" id="PF12763">
    <property type="entry name" value="EH"/>
    <property type="match status" value="2"/>
</dbReference>
<comment type="caution">
    <text evidence="3">The sequence shown here is derived from an EMBL/GenBank/DDBJ whole genome shotgun (WGS) entry which is preliminary data.</text>
</comment>
<dbReference type="PROSITE" id="PS50031">
    <property type="entry name" value="EH"/>
    <property type="match status" value="2"/>
</dbReference>
<dbReference type="PANTHER" id="PTHR11216">
    <property type="entry name" value="EH DOMAIN"/>
    <property type="match status" value="1"/>
</dbReference>
<feature type="region of interest" description="Disordered" evidence="1">
    <location>
        <begin position="1"/>
        <end position="23"/>
    </location>
</feature>
<feature type="domain" description="EH" evidence="2">
    <location>
        <begin position="131"/>
        <end position="218"/>
    </location>
</feature>
<dbReference type="SUPFAM" id="SSF47473">
    <property type="entry name" value="EF-hand"/>
    <property type="match status" value="2"/>
</dbReference>
<dbReference type="AlphaFoldDB" id="A0AA36HN59"/>
<keyword evidence="4" id="KW-1185">Reference proteome</keyword>
<dbReference type="GO" id="GO:0005886">
    <property type="term" value="C:plasma membrane"/>
    <property type="evidence" value="ECO:0007669"/>
    <property type="project" value="TreeGrafter"/>
</dbReference>
<dbReference type="GO" id="GO:0006897">
    <property type="term" value="P:endocytosis"/>
    <property type="evidence" value="ECO:0007669"/>
    <property type="project" value="TreeGrafter"/>
</dbReference>
<evidence type="ECO:0000313" key="3">
    <source>
        <dbReference type="EMBL" id="CAJ1372236.1"/>
    </source>
</evidence>
<dbReference type="InterPro" id="IPR000261">
    <property type="entry name" value="EH_dom"/>
</dbReference>
<dbReference type="SMART" id="SM00027">
    <property type="entry name" value="EH"/>
    <property type="match status" value="2"/>
</dbReference>
<feature type="non-terminal residue" evidence="3">
    <location>
        <position position="252"/>
    </location>
</feature>
<evidence type="ECO:0000259" key="2">
    <source>
        <dbReference type="PROSITE" id="PS50031"/>
    </source>
</evidence>
<evidence type="ECO:0000256" key="1">
    <source>
        <dbReference type="SAM" id="MobiDB-lite"/>
    </source>
</evidence>
<feature type="domain" description="EH" evidence="2">
    <location>
        <begin position="33"/>
        <end position="107"/>
    </location>
</feature>